<evidence type="ECO:0000313" key="14">
    <source>
        <dbReference type="EMBL" id="CCA70190.1"/>
    </source>
</evidence>
<dbReference type="InParanoid" id="G4TFX2"/>
<keyword evidence="3" id="KW-0813">Transport</keyword>
<keyword evidence="5" id="KW-1000">Mitochondrion outer membrane</keyword>
<dbReference type="InterPro" id="IPR005683">
    <property type="entry name" value="Tom22"/>
</dbReference>
<evidence type="ECO:0000256" key="10">
    <source>
        <dbReference type="ARBA" id="ARBA00023136"/>
    </source>
</evidence>
<organism evidence="14 15">
    <name type="scientific">Serendipita indica (strain DSM 11827)</name>
    <name type="common">Root endophyte fungus</name>
    <name type="synonym">Piriformospora indica</name>
    <dbReference type="NCBI Taxonomy" id="1109443"/>
    <lineage>
        <taxon>Eukaryota</taxon>
        <taxon>Fungi</taxon>
        <taxon>Dikarya</taxon>
        <taxon>Basidiomycota</taxon>
        <taxon>Agaricomycotina</taxon>
        <taxon>Agaricomycetes</taxon>
        <taxon>Sebacinales</taxon>
        <taxon>Serendipitaceae</taxon>
        <taxon>Serendipita</taxon>
    </lineage>
</organism>
<comment type="subcellular location">
    <subcellularLocation>
        <location evidence="1">Mitochondrion outer membrane</location>
        <topology evidence="1">Single-pass membrane protein</topology>
    </subcellularLocation>
</comment>
<keyword evidence="11" id="KW-0675">Receptor</keyword>
<dbReference type="HOGENOM" id="CLU_094333_0_0_1"/>
<proteinExistence type="inferred from homology"/>
<evidence type="ECO:0000256" key="6">
    <source>
        <dbReference type="ARBA" id="ARBA00022927"/>
    </source>
</evidence>
<dbReference type="Proteomes" id="UP000007148">
    <property type="component" value="Unassembled WGS sequence"/>
</dbReference>
<comment type="caution">
    <text evidence="14">The sequence shown here is derived from an EMBL/GenBank/DDBJ whole genome shotgun (WGS) entry which is preliminary data.</text>
</comment>
<evidence type="ECO:0000313" key="15">
    <source>
        <dbReference type="Proteomes" id="UP000007148"/>
    </source>
</evidence>
<evidence type="ECO:0000256" key="1">
    <source>
        <dbReference type="ARBA" id="ARBA00004572"/>
    </source>
</evidence>
<dbReference type="PANTHER" id="PTHR12504">
    <property type="entry name" value="MITOCHONDRIAL IMPORT RECEPTOR SUBUNIT TOM22"/>
    <property type="match status" value="1"/>
</dbReference>
<protein>
    <submittedName>
        <fullName evidence="14">Uncharacterized protein</fullName>
    </submittedName>
</protein>
<feature type="compositionally biased region" description="Low complexity" evidence="12">
    <location>
        <begin position="14"/>
        <end position="24"/>
    </location>
</feature>
<feature type="region of interest" description="Disordered" evidence="12">
    <location>
        <begin position="1"/>
        <end position="24"/>
    </location>
</feature>
<dbReference type="OrthoDB" id="10016939at2759"/>
<dbReference type="GO" id="GO:0005741">
    <property type="term" value="C:mitochondrial outer membrane"/>
    <property type="evidence" value="ECO:0007669"/>
    <property type="project" value="UniProtKB-SubCell"/>
</dbReference>
<name>G4TFX2_SERID</name>
<dbReference type="OMA" id="LVWIVTT"/>
<dbReference type="PANTHER" id="PTHR12504:SF0">
    <property type="entry name" value="MITOCHONDRIAL IMPORT RECEPTOR SUBUNIT TOM22 HOMOLOG"/>
    <property type="match status" value="1"/>
</dbReference>
<evidence type="ECO:0000256" key="4">
    <source>
        <dbReference type="ARBA" id="ARBA00022692"/>
    </source>
</evidence>
<dbReference type="CDD" id="cd22884">
    <property type="entry name" value="TOM22"/>
    <property type="match status" value="1"/>
</dbReference>
<evidence type="ECO:0000256" key="12">
    <source>
        <dbReference type="SAM" id="MobiDB-lite"/>
    </source>
</evidence>
<feature type="transmembrane region" description="Helical" evidence="13">
    <location>
        <begin position="81"/>
        <end position="100"/>
    </location>
</feature>
<dbReference type="FunCoup" id="G4TFX2">
    <property type="interactions" value="124"/>
</dbReference>
<keyword evidence="15" id="KW-1185">Reference proteome</keyword>
<evidence type="ECO:0000256" key="7">
    <source>
        <dbReference type="ARBA" id="ARBA00022989"/>
    </source>
</evidence>
<gene>
    <name evidence="14" type="ORF">PIIN_04129</name>
</gene>
<comment type="similarity">
    <text evidence="2">Belongs to the Tom22 family.</text>
</comment>
<evidence type="ECO:0000256" key="2">
    <source>
        <dbReference type="ARBA" id="ARBA00009874"/>
    </source>
</evidence>
<reference evidence="14 15" key="1">
    <citation type="journal article" date="2011" name="PLoS Pathog.">
        <title>Endophytic Life Strategies Decoded by Genome and Transcriptome Analyses of the Mutualistic Root Symbiont Piriformospora indica.</title>
        <authorList>
            <person name="Zuccaro A."/>
            <person name="Lahrmann U."/>
            <person name="Guldener U."/>
            <person name="Langen G."/>
            <person name="Pfiffi S."/>
            <person name="Biedenkopf D."/>
            <person name="Wong P."/>
            <person name="Samans B."/>
            <person name="Grimm C."/>
            <person name="Basiewicz M."/>
            <person name="Murat C."/>
            <person name="Martin F."/>
            <person name="Kogel K.H."/>
        </authorList>
    </citation>
    <scope>NUCLEOTIDE SEQUENCE [LARGE SCALE GENOMIC DNA]</scope>
    <source>
        <strain evidence="14 15">DSM 11827</strain>
    </source>
</reference>
<keyword evidence="8" id="KW-0811">Translocation</keyword>
<keyword evidence="4 13" id="KW-0812">Transmembrane</keyword>
<accession>G4TFX2</accession>
<dbReference type="Pfam" id="PF04281">
    <property type="entry name" value="Tom22"/>
    <property type="match status" value="1"/>
</dbReference>
<evidence type="ECO:0000256" key="3">
    <source>
        <dbReference type="ARBA" id="ARBA00022448"/>
    </source>
</evidence>
<sequence length="145" mass="15220">MVKVKEVPDESPYGSSSSEASGSSESLASVISDIDVEKETILDRIVALVDIVPPQTRHNISTTVSSVASKVHTTGRVFGNILWVIATSVVLVGVPLALALDDEAKATQAEREMGSQPGQIGMMGPAGMLPSKDEQRKDTVTPAGF</sequence>
<keyword evidence="10 13" id="KW-0472">Membrane</keyword>
<evidence type="ECO:0000256" key="11">
    <source>
        <dbReference type="ARBA" id="ARBA00023170"/>
    </source>
</evidence>
<dbReference type="EMBL" id="CAFZ01000075">
    <property type="protein sequence ID" value="CCA70190.1"/>
    <property type="molecule type" value="Genomic_DNA"/>
</dbReference>
<keyword evidence="6" id="KW-0653">Protein transport</keyword>
<evidence type="ECO:0000256" key="9">
    <source>
        <dbReference type="ARBA" id="ARBA00023128"/>
    </source>
</evidence>
<dbReference type="STRING" id="1109443.G4TFX2"/>
<feature type="region of interest" description="Disordered" evidence="12">
    <location>
        <begin position="108"/>
        <end position="145"/>
    </location>
</feature>
<evidence type="ECO:0000256" key="5">
    <source>
        <dbReference type="ARBA" id="ARBA00022787"/>
    </source>
</evidence>
<dbReference type="AlphaFoldDB" id="G4TFX2"/>
<dbReference type="GO" id="GO:0006886">
    <property type="term" value="P:intracellular protein transport"/>
    <property type="evidence" value="ECO:0007669"/>
    <property type="project" value="InterPro"/>
</dbReference>
<keyword evidence="7 13" id="KW-1133">Transmembrane helix</keyword>
<keyword evidence="9" id="KW-0496">Mitochondrion</keyword>
<evidence type="ECO:0000256" key="13">
    <source>
        <dbReference type="SAM" id="Phobius"/>
    </source>
</evidence>
<evidence type="ECO:0000256" key="8">
    <source>
        <dbReference type="ARBA" id="ARBA00023010"/>
    </source>
</evidence>
<dbReference type="eggNOG" id="KOG4111">
    <property type="taxonomic scope" value="Eukaryota"/>
</dbReference>